<evidence type="ECO:0000313" key="1">
    <source>
        <dbReference type="EMBL" id="MFC4588702.1"/>
    </source>
</evidence>
<evidence type="ECO:0000313" key="2">
    <source>
        <dbReference type="Proteomes" id="UP001595891"/>
    </source>
</evidence>
<name>A0ABV9EH01_9ACTN</name>
<dbReference type="EMBL" id="JBHSFN010000013">
    <property type="protein sequence ID" value="MFC4588702.1"/>
    <property type="molecule type" value="Genomic_DNA"/>
</dbReference>
<dbReference type="Proteomes" id="UP001595891">
    <property type="component" value="Unassembled WGS sequence"/>
</dbReference>
<gene>
    <name evidence="1" type="ORF">ACFO8L_21620</name>
</gene>
<reference evidence="2" key="1">
    <citation type="journal article" date="2019" name="Int. J. Syst. Evol. Microbiol.">
        <title>The Global Catalogue of Microorganisms (GCM) 10K type strain sequencing project: providing services to taxonomists for standard genome sequencing and annotation.</title>
        <authorList>
            <consortium name="The Broad Institute Genomics Platform"/>
            <consortium name="The Broad Institute Genome Sequencing Center for Infectious Disease"/>
            <person name="Wu L."/>
            <person name="Ma J."/>
        </authorList>
    </citation>
    <scope>NUCLEOTIDE SEQUENCE [LARGE SCALE GENOMIC DNA]</scope>
    <source>
        <strain evidence="2">CCUG 49560</strain>
    </source>
</reference>
<proteinExistence type="predicted"/>
<comment type="caution">
    <text evidence="1">The sequence shown here is derived from an EMBL/GenBank/DDBJ whole genome shotgun (WGS) entry which is preliminary data.</text>
</comment>
<organism evidence="1 2">
    <name type="scientific">Sphaerisporangium corydalis</name>
    <dbReference type="NCBI Taxonomy" id="1441875"/>
    <lineage>
        <taxon>Bacteria</taxon>
        <taxon>Bacillati</taxon>
        <taxon>Actinomycetota</taxon>
        <taxon>Actinomycetes</taxon>
        <taxon>Streptosporangiales</taxon>
        <taxon>Streptosporangiaceae</taxon>
        <taxon>Sphaerisporangium</taxon>
    </lineage>
</organism>
<protein>
    <submittedName>
        <fullName evidence="1">DUF6230 family protein</fullName>
    </submittedName>
</protein>
<dbReference type="RefSeq" id="WP_262842331.1">
    <property type="nucleotide sequence ID" value="NZ_JANZYP010000010.1"/>
</dbReference>
<keyword evidence="2" id="KW-1185">Reference proteome</keyword>
<dbReference type="Pfam" id="PF19741">
    <property type="entry name" value="DUF6230"/>
    <property type="match status" value="1"/>
</dbReference>
<sequence length="198" mass="21171">MRQQGRVRWKRFALIFLPATAVATLLLCCATVWGAVNASFVIAGQDLKVTASVIRAWNVTEFGDPVETTNGTVPAYVTTARRAEIFDLCQSYLVNTPVGVATIKLTGGDLGEPVRAQNQVVFAKMITGYTMYTNFQVGRDASTLPTLSGVHGTPGAAGQYAAVVVVKDVRQIQLANSAESLIVPNSLARVLPGVHECF</sequence>
<dbReference type="InterPro" id="IPR046198">
    <property type="entry name" value="DUF6230"/>
</dbReference>
<accession>A0ABV9EH01</accession>